<evidence type="ECO:0000313" key="3">
    <source>
        <dbReference type="Proteomes" id="UP000267223"/>
    </source>
</evidence>
<dbReference type="InterPro" id="IPR046478">
    <property type="entry name" value="DUF6799"/>
</dbReference>
<feature type="domain" description="DUF6799" evidence="1">
    <location>
        <begin position="32"/>
        <end position="92"/>
    </location>
</feature>
<sequence length="98" mass="10431">MIGAALSFGAFAQDSTGTSTTSPTEQTQQQQKDMYVFKNSKMWTVKNGNIAAMANDVTLSDGTVVKTTGEITKNGKTEALKDGQYIDADGNIGETTEK</sequence>
<dbReference type="AlphaFoldDB" id="A0A3M9NHU7"/>
<evidence type="ECO:0000259" key="1">
    <source>
        <dbReference type="Pfam" id="PF20606"/>
    </source>
</evidence>
<dbReference type="Pfam" id="PF20606">
    <property type="entry name" value="DUF6799"/>
    <property type="match status" value="1"/>
</dbReference>
<dbReference type="EMBL" id="RJJR01000005">
    <property type="protein sequence ID" value="RNI37379.1"/>
    <property type="molecule type" value="Genomic_DNA"/>
</dbReference>
<organism evidence="2 3">
    <name type="scientific">Hanamia caeni</name>
    <dbReference type="NCBI Taxonomy" id="2294116"/>
    <lineage>
        <taxon>Bacteria</taxon>
        <taxon>Pseudomonadati</taxon>
        <taxon>Bacteroidota</taxon>
        <taxon>Chitinophagia</taxon>
        <taxon>Chitinophagales</taxon>
        <taxon>Chitinophagaceae</taxon>
        <taxon>Hanamia</taxon>
    </lineage>
</organism>
<protein>
    <recommendedName>
        <fullName evidence="1">DUF6799 domain-containing protein</fullName>
    </recommendedName>
</protein>
<accession>A0A3M9NHU7</accession>
<comment type="caution">
    <text evidence="2">The sequence shown here is derived from an EMBL/GenBank/DDBJ whole genome shotgun (WGS) entry which is preliminary data.</text>
</comment>
<proteinExistence type="predicted"/>
<gene>
    <name evidence="2" type="ORF">EFY79_08250</name>
</gene>
<reference evidence="2 3" key="1">
    <citation type="submission" date="2018-11" db="EMBL/GenBank/DDBJ databases">
        <title>Draft genome sequence of Ferruginibacter sp. BO-59.</title>
        <authorList>
            <person name="Im W.T."/>
        </authorList>
    </citation>
    <scope>NUCLEOTIDE SEQUENCE [LARGE SCALE GENOMIC DNA]</scope>
    <source>
        <strain evidence="2 3">BO-59</strain>
    </source>
</reference>
<dbReference type="Proteomes" id="UP000267223">
    <property type="component" value="Unassembled WGS sequence"/>
</dbReference>
<keyword evidence="3" id="KW-1185">Reference proteome</keyword>
<name>A0A3M9NHU7_9BACT</name>
<evidence type="ECO:0000313" key="2">
    <source>
        <dbReference type="EMBL" id="RNI37379.1"/>
    </source>
</evidence>